<keyword evidence="16" id="KW-0479">Metal-binding</keyword>
<evidence type="ECO:0000256" key="12">
    <source>
        <dbReference type="ARBA" id="ARBA00022958"/>
    </source>
</evidence>
<dbReference type="GO" id="GO:0004594">
    <property type="term" value="F:pantothenate kinase activity"/>
    <property type="evidence" value="ECO:0007669"/>
    <property type="project" value="UniProtKB-EC"/>
</dbReference>
<reference evidence="18" key="1">
    <citation type="journal article" date="2019" name="Int. J. Syst. Evol. Microbiol.">
        <title>The Global Catalogue of Microorganisms (GCM) 10K type strain sequencing project: providing services to taxonomists for standard genome sequencing and annotation.</title>
        <authorList>
            <consortium name="The Broad Institute Genomics Platform"/>
            <consortium name="The Broad Institute Genome Sequencing Center for Infectious Disease"/>
            <person name="Wu L."/>
            <person name="Ma J."/>
        </authorList>
    </citation>
    <scope>NUCLEOTIDE SEQUENCE [LARGE SCALE GENOMIC DNA]</scope>
    <source>
        <strain evidence="18">CECT 7956</strain>
    </source>
</reference>
<evidence type="ECO:0000256" key="7">
    <source>
        <dbReference type="ARBA" id="ARBA00022490"/>
    </source>
</evidence>
<feature type="active site" description="Proton acceptor" evidence="16">
    <location>
        <position position="111"/>
    </location>
</feature>
<evidence type="ECO:0000256" key="6">
    <source>
        <dbReference type="ARBA" id="ARBA00012102"/>
    </source>
</evidence>
<feature type="binding site" evidence="16">
    <location>
        <position position="131"/>
    </location>
    <ligand>
        <name>K(+)</name>
        <dbReference type="ChEBI" id="CHEBI:29103"/>
    </ligand>
</feature>
<evidence type="ECO:0000256" key="8">
    <source>
        <dbReference type="ARBA" id="ARBA00022679"/>
    </source>
</evidence>
<evidence type="ECO:0000256" key="2">
    <source>
        <dbReference type="ARBA" id="ARBA00001958"/>
    </source>
</evidence>
<evidence type="ECO:0000256" key="14">
    <source>
        <dbReference type="ARBA" id="ARBA00038036"/>
    </source>
</evidence>
<feature type="binding site" evidence="16">
    <location>
        <begin position="8"/>
        <end position="15"/>
    </location>
    <ligand>
        <name>ATP</name>
        <dbReference type="ChEBI" id="CHEBI:30616"/>
    </ligand>
</feature>
<evidence type="ECO:0000256" key="4">
    <source>
        <dbReference type="ARBA" id="ARBA00005225"/>
    </source>
</evidence>
<keyword evidence="11 16" id="KW-0067">ATP-binding</keyword>
<name>A0ABV7YVR1_9BACT</name>
<dbReference type="EMBL" id="JBHRYQ010000001">
    <property type="protein sequence ID" value="MFC3810664.1"/>
    <property type="molecule type" value="Genomic_DNA"/>
</dbReference>
<dbReference type="RefSeq" id="WP_379836971.1">
    <property type="nucleotide sequence ID" value="NZ_JBHRYQ010000001.1"/>
</dbReference>
<comment type="cofactor">
    <cofactor evidence="2">
        <name>K(+)</name>
        <dbReference type="ChEBI" id="CHEBI:29103"/>
    </cofactor>
</comment>
<dbReference type="PANTHER" id="PTHR34265:SF1">
    <property type="entry name" value="TYPE III PANTOTHENATE KINASE"/>
    <property type="match status" value="1"/>
</dbReference>
<feature type="binding site" evidence="16">
    <location>
        <position position="186"/>
    </location>
    <ligand>
        <name>substrate</name>
    </ligand>
</feature>
<accession>A0ABV7YVR1</accession>
<evidence type="ECO:0000313" key="18">
    <source>
        <dbReference type="Proteomes" id="UP001595616"/>
    </source>
</evidence>
<dbReference type="NCBIfam" id="TIGR00671">
    <property type="entry name" value="baf"/>
    <property type="match status" value="1"/>
</dbReference>
<evidence type="ECO:0000256" key="1">
    <source>
        <dbReference type="ARBA" id="ARBA00001206"/>
    </source>
</evidence>
<proteinExistence type="inferred from homology"/>
<feature type="binding site" evidence="16">
    <location>
        <begin position="109"/>
        <end position="112"/>
    </location>
    <ligand>
        <name>substrate</name>
    </ligand>
</feature>
<dbReference type="InterPro" id="IPR004619">
    <property type="entry name" value="Type_III_PanK"/>
</dbReference>
<dbReference type="EC" id="2.7.1.33" evidence="6 16"/>
<comment type="subcellular location">
    <subcellularLocation>
        <location evidence="3 16">Cytoplasm</location>
    </subcellularLocation>
</comment>
<evidence type="ECO:0000256" key="10">
    <source>
        <dbReference type="ARBA" id="ARBA00022777"/>
    </source>
</evidence>
<evidence type="ECO:0000313" key="17">
    <source>
        <dbReference type="EMBL" id="MFC3810664.1"/>
    </source>
</evidence>
<keyword evidence="12 16" id="KW-0630">Potassium</keyword>
<comment type="pathway">
    <text evidence="4 16">Cofactor biosynthesis; coenzyme A biosynthesis; CoA from (R)-pantothenate: step 1/5.</text>
</comment>
<evidence type="ECO:0000256" key="15">
    <source>
        <dbReference type="ARBA" id="ARBA00040883"/>
    </source>
</evidence>
<dbReference type="Pfam" id="PF03309">
    <property type="entry name" value="Pan_kinase"/>
    <property type="match status" value="1"/>
</dbReference>
<organism evidence="17 18">
    <name type="scientific">Lacihabitans lacunae</name>
    <dbReference type="NCBI Taxonomy" id="1028214"/>
    <lineage>
        <taxon>Bacteria</taxon>
        <taxon>Pseudomonadati</taxon>
        <taxon>Bacteroidota</taxon>
        <taxon>Cytophagia</taxon>
        <taxon>Cytophagales</taxon>
        <taxon>Leadbetterellaceae</taxon>
        <taxon>Lacihabitans</taxon>
    </lineage>
</organism>
<evidence type="ECO:0000256" key="3">
    <source>
        <dbReference type="ARBA" id="ARBA00004496"/>
    </source>
</evidence>
<evidence type="ECO:0000256" key="11">
    <source>
        <dbReference type="ARBA" id="ARBA00022840"/>
    </source>
</evidence>
<keyword evidence="13 16" id="KW-0173">Coenzyme A biosynthesis</keyword>
<evidence type="ECO:0000256" key="5">
    <source>
        <dbReference type="ARBA" id="ARBA00011738"/>
    </source>
</evidence>
<gene>
    <name evidence="16" type="primary">coaX</name>
    <name evidence="17" type="ORF">ACFOOI_08365</name>
</gene>
<dbReference type="HAMAP" id="MF_01274">
    <property type="entry name" value="Pantothen_kinase_3"/>
    <property type="match status" value="1"/>
</dbReference>
<dbReference type="Proteomes" id="UP001595616">
    <property type="component" value="Unassembled WGS sequence"/>
</dbReference>
<dbReference type="InterPro" id="IPR043129">
    <property type="entry name" value="ATPase_NBD"/>
</dbReference>
<comment type="cofactor">
    <cofactor evidence="16">
        <name>NH4(+)</name>
        <dbReference type="ChEBI" id="CHEBI:28938"/>
    </cofactor>
    <cofactor evidence="16">
        <name>K(+)</name>
        <dbReference type="ChEBI" id="CHEBI:29103"/>
    </cofactor>
    <text evidence="16">A monovalent cation. Ammonium or potassium.</text>
</comment>
<keyword evidence="10 16" id="KW-0418">Kinase</keyword>
<evidence type="ECO:0000256" key="16">
    <source>
        <dbReference type="HAMAP-Rule" id="MF_01274"/>
    </source>
</evidence>
<comment type="function">
    <text evidence="16">Catalyzes the phosphorylation of pantothenate (Pan), the first step in CoA biosynthesis.</text>
</comment>
<keyword evidence="9 16" id="KW-0547">Nucleotide-binding</keyword>
<dbReference type="NCBIfam" id="NF009855">
    <property type="entry name" value="PRK13321.1"/>
    <property type="match status" value="1"/>
</dbReference>
<dbReference type="PANTHER" id="PTHR34265">
    <property type="entry name" value="TYPE III PANTOTHENATE KINASE"/>
    <property type="match status" value="1"/>
</dbReference>
<evidence type="ECO:0000256" key="13">
    <source>
        <dbReference type="ARBA" id="ARBA00022993"/>
    </source>
</evidence>
<dbReference type="Gene3D" id="3.30.420.40">
    <property type="match status" value="2"/>
</dbReference>
<sequence>MSKVIVFDIGNSDVVVGFFDANILKYSLRIKSLKNENALYFEYRILNFMLEKGISKTDYTKGVVSSVVPSLTPYFVEFCNKFLDFDPILVNPGISKLMKINIDNPEELGADLFVNALAAYTIHQKACIVVDFGTALTFTSVNSKGEILGVNIVPGIKTAIKSLFSDTSLLPQVKLEIPEKVIGKNSMHSIQSGILIGYEGLVKELISKIKTEIGEDVTVVGTGGLSSVLTGIFPLFDVIDRELTQKGLLMYGNAYL</sequence>
<comment type="similarity">
    <text evidence="14 16">Belongs to the type III pantothenate kinase family.</text>
</comment>
<dbReference type="SUPFAM" id="SSF53067">
    <property type="entry name" value="Actin-like ATPase domain"/>
    <property type="match status" value="2"/>
</dbReference>
<comment type="catalytic activity">
    <reaction evidence="1 16">
        <text>(R)-pantothenate + ATP = (R)-4'-phosphopantothenate + ADP + H(+)</text>
        <dbReference type="Rhea" id="RHEA:16373"/>
        <dbReference type="ChEBI" id="CHEBI:10986"/>
        <dbReference type="ChEBI" id="CHEBI:15378"/>
        <dbReference type="ChEBI" id="CHEBI:29032"/>
        <dbReference type="ChEBI" id="CHEBI:30616"/>
        <dbReference type="ChEBI" id="CHEBI:456216"/>
        <dbReference type="EC" id="2.7.1.33"/>
    </reaction>
</comment>
<comment type="caution">
    <text evidence="17">The sequence shown here is derived from an EMBL/GenBank/DDBJ whole genome shotgun (WGS) entry which is preliminary data.</text>
</comment>
<evidence type="ECO:0000256" key="9">
    <source>
        <dbReference type="ARBA" id="ARBA00022741"/>
    </source>
</evidence>
<comment type="caution">
    <text evidence="16">Lacks conserved residue(s) required for the propagation of feature annotation.</text>
</comment>
<dbReference type="CDD" id="cd24015">
    <property type="entry name" value="ASKHA_NBD_PanK-III"/>
    <property type="match status" value="1"/>
</dbReference>
<keyword evidence="18" id="KW-1185">Reference proteome</keyword>
<protein>
    <recommendedName>
        <fullName evidence="15 16">Type III pantothenate kinase</fullName>
        <ecNumber evidence="6 16">2.7.1.33</ecNumber>
    </recommendedName>
    <alternativeName>
        <fullName evidence="16">PanK-III</fullName>
    </alternativeName>
    <alternativeName>
        <fullName evidence="16">Pantothenic acid kinase</fullName>
    </alternativeName>
</protein>
<keyword evidence="7 16" id="KW-0963">Cytoplasm</keyword>
<keyword evidence="8 16" id="KW-0808">Transferase</keyword>
<comment type="subunit">
    <text evidence="5 16">Homodimer.</text>
</comment>
<feature type="binding site" evidence="16">
    <location>
        <position position="134"/>
    </location>
    <ligand>
        <name>ATP</name>
        <dbReference type="ChEBI" id="CHEBI:30616"/>
    </ligand>
</feature>